<evidence type="ECO:0000313" key="3">
    <source>
        <dbReference type="EMBL" id="MBM7803233.1"/>
    </source>
</evidence>
<dbReference type="Proteomes" id="UP000746584">
    <property type="component" value="Unassembled WGS sequence"/>
</dbReference>
<dbReference type="Gene3D" id="3.40.50.720">
    <property type="entry name" value="NAD(P)-binding Rossmann-like Domain"/>
    <property type="match status" value="1"/>
</dbReference>
<dbReference type="EMBL" id="BMOI01000003">
    <property type="protein sequence ID" value="GGK95083.1"/>
    <property type="molecule type" value="Genomic_DNA"/>
</dbReference>
<reference evidence="3 5" key="3">
    <citation type="submission" date="2021-01" db="EMBL/GenBank/DDBJ databases">
        <title>Sequencing the genomes of 1000 actinobacteria strains.</title>
        <authorList>
            <person name="Klenk H.-P."/>
        </authorList>
    </citation>
    <scope>NUCLEOTIDE SEQUENCE [LARGE SCALE GENOMIC DNA]</scope>
    <source>
        <strain evidence="3 5">DSM 20542</strain>
    </source>
</reference>
<reference evidence="2" key="2">
    <citation type="submission" date="2020-09" db="EMBL/GenBank/DDBJ databases">
        <authorList>
            <person name="Sun Q."/>
            <person name="Ohkuma M."/>
        </authorList>
    </citation>
    <scope>NUCLEOTIDE SEQUENCE</scope>
    <source>
        <strain evidence="2">JCM 1480</strain>
    </source>
</reference>
<dbReference type="InterPro" id="IPR016040">
    <property type="entry name" value="NAD(P)-bd_dom"/>
</dbReference>
<proteinExistence type="predicted"/>
<sequence>MSNVILFGGHGKVALLATKILSDRGHTVTSVIRDPDQSDDVRAHGGEPRVADIQEQTLESFTDLVRGHDVVVWSAGAGGGSVDRTWAIDRDAAVLTVQAAARAGVDRYVMVSWSGSVLDHGVPQDDDFFAYAQSKYVADAVLRDSGLAWTVVAPSTLTDDEPTGRVDWDGSSSEVPRGDVAHVVADVVEDPGTAGHTVRFNGGSTEIAAFLRAAAE</sequence>
<evidence type="ECO:0000313" key="2">
    <source>
        <dbReference type="EMBL" id="GGK95083.1"/>
    </source>
</evidence>
<evidence type="ECO:0000313" key="4">
    <source>
        <dbReference type="Proteomes" id="UP000648535"/>
    </source>
</evidence>
<evidence type="ECO:0000259" key="1">
    <source>
        <dbReference type="Pfam" id="PF13460"/>
    </source>
</evidence>
<dbReference type="Pfam" id="PF13460">
    <property type="entry name" value="NAD_binding_10"/>
    <property type="match status" value="1"/>
</dbReference>
<organism evidence="2 4">
    <name type="scientific">Curtobacterium luteum</name>
    <dbReference type="NCBI Taxonomy" id="33881"/>
    <lineage>
        <taxon>Bacteria</taxon>
        <taxon>Bacillati</taxon>
        <taxon>Actinomycetota</taxon>
        <taxon>Actinomycetes</taxon>
        <taxon>Micrococcales</taxon>
        <taxon>Microbacteriaceae</taxon>
        <taxon>Curtobacterium</taxon>
    </lineage>
</organism>
<reference evidence="2" key="1">
    <citation type="journal article" date="2014" name="Int. J. Syst. Evol. Microbiol.">
        <title>Complete genome sequence of Corynebacterium casei LMG S-19264T (=DSM 44701T), isolated from a smear-ripened cheese.</title>
        <authorList>
            <consortium name="US DOE Joint Genome Institute (JGI-PGF)"/>
            <person name="Walter F."/>
            <person name="Albersmeier A."/>
            <person name="Kalinowski J."/>
            <person name="Ruckert C."/>
        </authorList>
    </citation>
    <scope>NUCLEOTIDE SEQUENCE</scope>
    <source>
        <strain evidence="2">JCM 1480</strain>
    </source>
</reference>
<dbReference type="SUPFAM" id="SSF51735">
    <property type="entry name" value="NAD(P)-binding Rossmann-fold domains"/>
    <property type="match status" value="1"/>
</dbReference>
<dbReference type="InterPro" id="IPR036291">
    <property type="entry name" value="NAD(P)-bd_dom_sf"/>
</dbReference>
<feature type="domain" description="NAD(P)-binding" evidence="1">
    <location>
        <begin position="8"/>
        <end position="191"/>
    </location>
</feature>
<dbReference type="AlphaFoldDB" id="A0A8H9G7Z4"/>
<dbReference type="Proteomes" id="UP000648535">
    <property type="component" value="Unassembled WGS sequence"/>
</dbReference>
<dbReference type="EMBL" id="JAFBCG010000001">
    <property type="protein sequence ID" value="MBM7803233.1"/>
    <property type="molecule type" value="Genomic_DNA"/>
</dbReference>
<dbReference type="RefSeq" id="WP_022903822.1">
    <property type="nucleotide sequence ID" value="NZ_BMOI01000003.1"/>
</dbReference>
<comment type="caution">
    <text evidence="2">The sequence shown here is derived from an EMBL/GenBank/DDBJ whole genome shotgun (WGS) entry which is preliminary data.</text>
</comment>
<name>A0A8H9G7Z4_9MICO</name>
<dbReference type="PANTHER" id="PTHR15020:SF50">
    <property type="entry name" value="UPF0659 PROTEIN YMR090W"/>
    <property type="match status" value="1"/>
</dbReference>
<keyword evidence="5" id="KW-1185">Reference proteome</keyword>
<accession>A0A8H9G7Z4</accession>
<gene>
    <name evidence="2" type="ORF">GCM10009769_11410</name>
    <name evidence="3" type="ORF">JOE58_002484</name>
</gene>
<dbReference type="PANTHER" id="PTHR15020">
    <property type="entry name" value="FLAVIN REDUCTASE-RELATED"/>
    <property type="match status" value="1"/>
</dbReference>
<protein>
    <submittedName>
        <fullName evidence="2">NAD-dependent dehydratase</fullName>
    </submittedName>
    <submittedName>
        <fullName evidence="3">Nucleoside-diphosphate-sugar epimerase</fullName>
    </submittedName>
</protein>
<evidence type="ECO:0000313" key="5">
    <source>
        <dbReference type="Proteomes" id="UP000746584"/>
    </source>
</evidence>